<dbReference type="Pfam" id="PF00069">
    <property type="entry name" value="Pkinase"/>
    <property type="match status" value="1"/>
</dbReference>
<feature type="domain" description="Bulb-type lectin" evidence="20">
    <location>
        <begin position="31"/>
        <end position="154"/>
    </location>
</feature>
<dbReference type="SMART" id="SM00108">
    <property type="entry name" value="B_lectin"/>
    <property type="match status" value="1"/>
</dbReference>
<keyword evidence="24" id="KW-1185">Reference proteome</keyword>
<evidence type="ECO:0000256" key="2">
    <source>
        <dbReference type="ARBA" id="ARBA00022527"/>
    </source>
</evidence>
<evidence type="ECO:0000256" key="17">
    <source>
        <dbReference type="SAM" id="Phobius"/>
    </source>
</evidence>
<evidence type="ECO:0000256" key="8">
    <source>
        <dbReference type="ARBA" id="ARBA00022840"/>
    </source>
</evidence>
<comment type="catalytic activity">
    <reaction evidence="13 14">
        <text>L-seryl-[protein] + ATP = O-phospho-L-seryl-[protein] + ADP + H(+)</text>
        <dbReference type="Rhea" id="RHEA:17989"/>
        <dbReference type="Rhea" id="RHEA-COMP:9863"/>
        <dbReference type="Rhea" id="RHEA-COMP:11604"/>
        <dbReference type="ChEBI" id="CHEBI:15378"/>
        <dbReference type="ChEBI" id="CHEBI:29999"/>
        <dbReference type="ChEBI" id="CHEBI:30616"/>
        <dbReference type="ChEBI" id="CHEBI:83421"/>
        <dbReference type="ChEBI" id="CHEBI:456216"/>
        <dbReference type="EC" id="2.7.11.1"/>
    </reaction>
</comment>
<feature type="signal peptide" evidence="18">
    <location>
        <begin position="1"/>
        <end position="26"/>
    </location>
</feature>
<evidence type="ECO:0000256" key="7">
    <source>
        <dbReference type="ARBA" id="ARBA00022777"/>
    </source>
</evidence>
<evidence type="ECO:0000256" key="9">
    <source>
        <dbReference type="ARBA" id="ARBA00023157"/>
    </source>
</evidence>
<evidence type="ECO:0000256" key="13">
    <source>
        <dbReference type="ARBA" id="ARBA00048679"/>
    </source>
</evidence>
<evidence type="ECO:0000313" key="24">
    <source>
        <dbReference type="Proteomes" id="UP000008810"/>
    </source>
</evidence>
<dbReference type="SUPFAM" id="SSF56112">
    <property type="entry name" value="Protein kinase-like (PK-like)"/>
    <property type="match status" value="1"/>
</dbReference>
<dbReference type="InterPro" id="IPR003609">
    <property type="entry name" value="Pan_app"/>
</dbReference>
<evidence type="ECO:0000256" key="5">
    <source>
        <dbReference type="ARBA" id="ARBA00022729"/>
    </source>
</evidence>
<gene>
    <name evidence="23" type="primary">LOC100846257</name>
    <name evidence="22" type="ORF">BRADI_5g23100v3</name>
</gene>
<dbReference type="PANTHER" id="PTHR32444">
    <property type="entry name" value="BULB-TYPE LECTIN DOMAIN-CONTAINING PROTEIN"/>
    <property type="match status" value="1"/>
</dbReference>
<dbReference type="SMART" id="SM00220">
    <property type="entry name" value="S_TKc"/>
    <property type="match status" value="1"/>
</dbReference>
<dbReference type="Gramene" id="PNT61936">
    <property type="protein sequence ID" value="PNT61936"/>
    <property type="gene ID" value="BRADI_5g23100v3"/>
</dbReference>
<dbReference type="Gene3D" id="3.30.200.20">
    <property type="entry name" value="Phosphorylase Kinase, domain 1"/>
    <property type="match status" value="1"/>
</dbReference>
<keyword evidence="9" id="KW-1015">Disulfide bond</keyword>
<dbReference type="PROSITE" id="PS00108">
    <property type="entry name" value="PROTEIN_KINASE_ST"/>
    <property type="match status" value="1"/>
</dbReference>
<dbReference type="CDD" id="cd01098">
    <property type="entry name" value="PAN_AP_plant"/>
    <property type="match status" value="1"/>
</dbReference>
<keyword evidence="8 14" id="KW-0067">ATP-binding</keyword>
<evidence type="ECO:0000259" key="19">
    <source>
        <dbReference type="PROSITE" id="PS50011"/>
    </source>
</evidence>
<dbReference type="CDD" id="cd00028">
    <property type="entry name" value="B_lectin"/>
    <property type="match status" value="1"/>
</dbReference>
<reference evidence="22 23" key="1">
    <citation type="journal article" date="2010" name="Nature">
        <title>Genome sequencing and analysis of the model grass Brachypodium distachyon.</title>
        <authorList>
            <consortium name="International Brachypodium Initiative"/>
        </authorList>
    </citation>
    <scope>NUCLEOTIDE SEQUENCE [LARGE SCALE GENOMIC DNA]</scope>
    <source>
        <strain evidence="22">Bd21</strain>
        <strain evidence="23">cv. Bd21</strain>
    </source>
</reference>
<keyword evidence="3" id="KW-0245">EGF-like domain</keyword>
<dbReference type="InterPro" id="IPR011009">
    <property type="entry name" value="Kinase-like_dom_sf"/>
</dbReference>
<dbReference type="GO" id="GO:0004674">
    <property type="term" value="F:protein serine/threonine kinase activity"/>
    <property type="evidence" value="ECO:0007669"/>
    <property type="project" value="UniProtKB-KW"/>
</dbReference>
<dbReference type="EnsemblPlants" id="PNT61936">
    <property type="protein sequence ID" value="PNT61936"/>
    <property type="gene ID" value="BRADI_5g23100v3"/>
</dbReference>
<dbReference type="InterPro" id="IPR001480">
    <property type="entry name" value="Bulb-type_lectin_dom"/>
</dbReference>
<feature type="transmembrane region" description="Helical" evidence="17">
    <location>
        <begin position="449"/>
        <end position="473"/>
    </location>
</feature>
<dbReference type="PIRSF" id="PIRSF000641">
    <property type="entry name" value="SRK"/>
    <property type="match status" value="1"/>
</dbReference>
<dbReference type="FunFam" id="1.10.510.10:FF:001023">
    <property type="entry name" value="Os07g0541700 protein"/>
    <property type="match status" value="1"/>
</dbReference>
<dbReference type="RefSeq" id="XP_024311527.1">
    <property type="nucleotide sequence ID" value="XM_024455759.1"/>
</dbReference>
<evidence type="ECO:0000256" key="12">
    <source>
        <dbReference type="ARBA" id="ARBA00047899"/>
    </source>
</evidence>
<evidence type="ECO:0000256" key="6">
    <source>
        <dbReference type="ARBA" id="ARBA00022741"/>
    </source>
</evidence>
<dbReference type="PROSITE" id="PS50011">
    <property type="entry name" value="PROTEIN_KINASE_DOM"/>
    <property type="match status" value="1"/>
</dbReference>
<keyword evidence="17" id="KW-0472">Membrane</keyword>
<dbReference type="InterPro" id="IPR024171">
    <property type="entry name" value="SRK-like_kinase"/>
</dbReference>
<evidence type="ECO:0000259" key="21">
    <source>
        <dbReference type="PROSITE" id="PS50948"/>
    </source>
</evidence>
<feature type="domain" description="Protein kinase" evidence="19">
    <location>
        <begin position="529"/>
        <end position="824"/>
    </location>
</feature>
<keyword evidence="4 14" id="KW-0808">Transferase</keyword>
<dbReference type="InterPro" id="IPR036426">
    <property type="entry name" value="Bulb-type_lectin_dom_sf"/>
</dbReference>
<reference evidence="22" key="2">
    <citation type="submission" date="2017-06" db="EMBL/GenBank/DDBJ databases">
        <title>WGS assembly of Brachypodium distachyon.</title>
        <authorList>
            <consortium name="The International Brachypodium Initiative"/>
            <person name="Lucas S."/>
            <person name="Harmon-Smith M."/>
            <person name="Lail K."/>
            <person name="Tice H."/>
            <person name="Grimwood J."/>
            <person name="Bruce D."/>
            <person name="Barry K."/>
            <person name="Shu S."/>
            <person name="Lindquist E."/>
            <person name="Wang M."/>
            <person name="Pitluck S."/>
            <person name="Vogel J.P."/>
            <person name="Garvin D.F."/>
            <person name="Mockler T.C."/>
            <person name="Schmutz J."/>
            <person name="Rokhsar D."/>
            <person name="Bevan M.W."/>
        </authorList>
    </citation>
    <scope>NUCLEOTIDE SEQUENCE</scope>
    <source>
        <strain evidence="22">Bd21</strain>
    </source>
</reference>
<evidence type="ECO:0000256" key="4">
    <source>
        <dbReference type="ARBA" id="ARBA00022679"/>
    </source>
</evidence>
<evidence type="ECO:0000256" key="10">
    <source>
        <dbReference type="ARBA" id="ARBA00023170"/>
    </source>
</evidence>
<dbReference type="Gene3D" id="2.90.10.10">
    <property type="entry name" value="Bulb-type lectin domain"/>
    <property type="match status" value="1"/>
</dbReference>
<comment type="similarity">
    <text evidence="14">Belongs to the protein kinase superfamily. Ser/Thr protein kinase family.</text>
</comment>
<organism evidence="22">
    <name type="scientific">Brachypodium distachyon</name>
    <name type="common">Purple false brome</name>
    <name type="synonym">Trachynia distachya</name>
    <dbReference type="NCBI Taxonomy" id="15368"/>
    <lineage>
        <taxon>Eukaryota</taxon>
        <taxon>Viridiplantae</taxon>
        <taxon>Streptophyta</taxon>
        <taxon>Embryophyta</taxon>
        <taxon>Tracheophyta</taxon>
        <taxon>Spermatophyta</taxon>
        <taxon>Magnoliopsida</taxon>
        <taxon>Liliopsida</taxon>
        <taxon>Poales</taxon>
        <taxon>Poaceae</taxon>
        <taxon>BOP clade</taxon>
        <taxon>Pooideae</taxon>
        <taxon>Stipodae</taxon>
        <taxon>Brachypodieae</taxon>
        <taxon>Brachypodium</taxon>
    </lineage>
</organism>
<name>A0A2K2CIT3_BRADI</name>
<accession>A0A2K2CIT3</accession>
<evidence type="ECO:0000256" key="18">
    <source>
        <dbReference type="SAM" id="SignalP"/>
    </source>
</evidence>
<dbReference type="Proteomes" id="UP000008810">
    <property type="component" value="Chromosome 5"/>
</dbReference>
<evidence type="ECO:0000256" key="11">
    <source>
        <dbReference type="ARBA" id="ARBA00023180"/>
    </source>
</evidence>
<evidence type="ECO:0000313" key="23">
    <source>
        <dbReference type="EnsemblPlants" id="PNT61936"/>
    </source>
</evidence>
<feature type="domain" description="Apple" evidence="21">
    <location>
        <begin position="356"/>
        <end position="435"/>
    </location>
</feature>
<dbReference type="GO" id="GO:0051707">
    <property type="term" value="P:response to other organism"/>
    <property type="evidence" value="ECO:0007669"/>
    <property type="project" value="UniProtKB-ARBA"/>
</dbReference>
<keyword evidence="10" id="KW-0675">Receptor</keyword>
<evidence type="ECO:0000256" key="1">
    <source>
        <dbReference type="ARBA" id="ARBA00004479"/>
    </source>
</evidence>
<dbReference type="SUPFAM" id="SSF51110">
    <property type="entry name" value="alpha-D-mannose-specific plant lectins"/>
    <property type="match status" value="1"/>
</dbReference>
<proteinExistence type="inferred from homology"/>
<comment type="catalytic activity">
    <reaction evidence="12 14">
        <text>L-threonyl-[protein] + ATP = O-phospho-L-threonyl-[protein] + ADP + H(+)</text>
        <dbReference type="Rhea" id="RHEA:46608"/>
        <dbReference type="Rhea" id="RHEA-COMP:11060"/>
        <dbReference type="Rhea" id="RHEA-COMP:11605"/>
        <dbReference type="ChEBI" id="CHEBI:15378"/>
        <dbReference type="ChEBI" id="CHEBI:30013"/>
        <dbReference type="ChEBI" id="CHEBI:30616"/>
        <dbReference type="ChEBI" id="CHEBI:61977"/>
        <dbReference type="ChEBI" id="CHEBI:456216"/>
        <dbReference type="EC" id="2.7.11.1"/>
    </reaction>
</comment>
<evidence type="ECO:0000313" key="22">
    <source>
        <dbReference type="EMBL" id="PNT61936.1"/>
    </source>
</evidence>
<dbReference type="Gene3D" id="1.10.510.10">
    <property type="entry name" value="Transferase(Phosphotransferase) domain 1"/>
    <property type="match status" value="1"/>
</dbReference>
<dbReference type="GO" id="GO:0048544">
    <property type="term" value="P:recognition of pollen"/>
    <property type="evidence" value="ECO:0007669"/>
    <property type="project" value="InterPro"/>
</dbReference>
<dbReference type="PROSITE" id="PS50927">
    <property type="entry name" value="BULB_LECTIN"/>
    <property type="match status" value="1"/>
</dbReference>
<keyword evidence="2 14" id="KW-0723">Serine/threonine-protein kinase</keyword>
<dbReference type="Pfam" id="PF00954">
    <property type="entry name" value="S_locus_glycop"/>
    <property type="match status" value="1"/>
</dbReference>
<dbReference type="GeneID" id="100846257"/>
<keyword evidence="7 14" id="KW-0418">Kinase</keyword>
<evidence type="ECO:0000256" key="16">
    <source>
        <dbReference type="SAM" id="MobiDB-lite"/>
    </source>
</evidence>
<dbReference type="Pfam" id="PF01453">
    <property type="entry name" value="B_lectin"/>
    <property type="match status" value="1"/>
</dbReference>
<keyword evidence="17" id="KW-0812">Transmembrane</keyword>
<dbReference type="Pfam" id="PF08276">
    <property type="entry name" value="PAN_2"/>
    <property type="match status" value="1"/>
</dbReference>
<dbReference type="InterPro" id="IPR000858">
    <property type="entry name" value="S_locus_glycoprot_dom"/>
</dbReference>
<dbReference type="PANTHER" id="PTHR32444:SF236">
    <property type="entry name" value="D-MANNOSE BINDING LECTIN FAMILY PROTEIN, EXPRESSED"/>
    <property type="match status" value="1"/>
</dbReference>
<evidence type="ECO:0000259" key="20">
    <source>
        <dbReference type="PROSITE" id="PS50927"/>
    </source>
</evidence>
<feature type="chain" id="PRO_5044576548" description="Receptor-like serine/threonine-protein kinase" evidence="18">
    <location>
        <begin position="27"/>
        <end position="858"/>
    </location>
</feature>
<evidence type="ECO:0000256" key="15">
    <source>
        <dbReference type="PROSITE-ProRule" id="PRU10141"/>
    </source>
</evidence>
<dbReference type="OrthoDB" id="689796at2759"/>
<feature type="region of interest" description="Disordered" evidence="16">
    <location>
        <begin position="186"/>
        <end position="211"/>
    </location>
</feature>
<dbReference type="EC" id="2.7.11.1" evidence="14"/>
<comment type="subcellular location">
    <subcellularLocation>
        <location evidence="1">Membrane</location>
        <topology evidence="1">Single-pass type I membrane protein</topology>
    </subcellularLocation>
</comment>
<sequence length="858" mass="92886">MSSVTSHGRRHYLFLLLSLLMLGTRAVVNAADTFDSGRNITDGETLVSAGGSFTMGFFSLGVPARRYLGIWFSVSEDAVCWVANRDRPINGTSGLLMLGDAGRLLLLDAGSGGQVIWSSNSTGSTTNSSTAQLLDSGNLVIRDGATSADSQLPMILWQSFDHPSNTLLPGMKTGKNRWTGAEWHITSWRSPTDPSPGPYRRGTETKKGSLPENAIWNGRAKTYRTGPWNGVYFNGVPEMASYADMFVYEVTVSPGEVSYGYAAKPGAPLSRIVVTDAGTVQRLVWDASSGAWKTFYSAPRDTCDAYARCGAFGLCDTGAASTSMCGCVRGFVPASPSAWYMRETSAGCRRSVALDCAGATDGLAVLRGVKLPDTYNASVDVSVGMEECRERCLVNCSCVAYAAADVRGGGCIIWSDTIVDIRYVDRGQDLYLRLAKSELAEDASRKMSAAIIATICVACAAAGVFLSLAFVIWRNRIRRIVSRDARRVAHKNDAAVHVEEGKPDPDDAATAVTAGSIDLATLEKATRNFSTRNVIGEGAFGVVYEGQLLQDHPLVAGLPGNGRKVAVKRLKVSSSLPSRVLSDYTREVETVCNLRHDNLVRLLAHCSDGNERVLVYEYVHNKSLNLYIFGKGSARASLNWARRLEIIRGIARGVWYLHEGLGEENVLVHRDLKPSNVLLDRHWRPKIAGFGTAKLFRDDLTGTQTVVVSPGYASPEYAKDGDMTPKCDVFSFGVVLLETVSGRRNSASPSVVSQAWKLWEERRVMDLLDPAVCRRPRGSGSSEIWSSELRRCIQVGLLCVQEAPGDRPAMSAVVGMLGSKDSRLEQPKCPALLQLGPTCYGGNGMSLDWEPSTVVNLT</sequence>
<feature type="binding site" evidence="15">
    <location>
        <position position="568"/>
    </location>
    <ligand>
        <name>ATP</name>
        <dbReference type="ChEBI" id="CHEBI:30616"/>
    </ligand>
</feature>
<evidence type="ECO:0000256" key="3">
    <source>
        <dbReference type="ARBA" id="ARBA00022536"/>
    </source>
</evidence>
<dbReference type="EMBL" id="CM000884">
    <property type="protein sequence ID" value="PNT61936.1"/>
    <property type="molecule type" value="Genomic_DNA"/>
</dbReference>
<protein>
    <recommendedName>
        <fullName evidence="14">Receptor-like serine/threonine-protein kinase</fullName>
        <ecNumber evidence="14">2.7.11.1</ecNumber>
    </recommendedName>
</protein>
<dbReference type="PROSITE" id="PS50948">
    <property type="entry name" value="PAN"/>
    <property type="match status" value="1"/>
</dbReference>
<evidence type="ECO:0000256" key="14">
    <source>
        <dbReference type="PIRNR" id="PIRNR000641"/>
    </source>
</evidence>
<keyword evidence="6 14" id="KW-0547">Nucleotide-binding</keyword>
<dbReference type="FunFam" id="2.90.10.10:FF:000005">
    <property type="entry name" value="G-type lectin S-receptor-like serine/threonine-protein kinase"/>
    <property type="match status" value="1"/>
</dbReference>
<reference evidence="23" key="3">
    <citation type="submission" date="2018-08" db="UniProtKB">
        <authorList>
            <consortium name="EnsemblPlants"/>
        </authorList>
    </citation>
    <scope>IDENTIFICATION</scope>
    <source>
        <strain evidence="23">cv. Bd21</strain>
    </source>
</reference>
<dbReference type="GO" id="GO:0005524">
    <property type="term" value="F:ATP binding"/>
    <property type="evidence" value="ECO:0007669"/>
    <property type="project" value="UniProtKB-UniRule"/>
</dbReference>
<dbReference type="GO" id="GO:0016020">
    <property type="term" value="C:membrane"/>
    <property type="evidence" value="ECO:0007669"/>
    <property type="project" value="UniProtKB-SubCell"/>
</dbReference>
<dbReference type="InterPro" id="IPR000719">
    <property type="entry name" value="Prot_kinase_dom"/>
</dbReference>
<dbReference type="InterPro" id="IPR008271">
    <property type="entry name" value="Ser/Thr_kinase_AS"/>
</dbReference>
<dbReference type="InterPro" id="IPR017441">
    <property type="entry name" value="Protein_kinase_ATP_BS"/>
</dbReference>
<keyword evidence="11" id="KW-0325">Glycoprotein</keyword>
<keyword evidence="17" id="KW-1133">Transmembrane helix</keyword>
<dbReference type="PROSITE" id="PS00107">
    <property type="entry name" value="PROTEIN_KINASE_ATP"/>
    <property type="match status" value="1"/>
</dbReference>
<dbReference type="AlphaFoldDB" id="A0A2K2CIT3"/>
<keyword evidence="5 18" id="KW-0732">Signal</keyword>
<dbReference type="SMART" id="SM00473">
    <property type="entry name" value="PAN_AP"/>
    <property type="match status" value="1"/>
</dbReference>